<sequence length="323" mass="35870">MRYTFTIILFLISAKISLCQEATGESSVNVNDLMRNVFKRKAISSKQLKTSIQSEFAVYPEAAFAVSYRDIDTGDKFNINERESFHAASTMKTAVLAEVYKQAHDGKFSLDDSILVQNSFKSIVDGSSFAVDSADDSEKELYNLIGSHVSIRDILIRMVTRSSNLATNIIIEKIGAENVNHTMRSLGAKDLRVLRGVEDIKAFEQGLNNTTTANDLAVILEKIARNELINAQASEEMIDILMNQYDKNIIGGKLPLDVKVASKSGAITSICHDSGIVFLPDGRRYVVVLLSRGIDNHKAASQLLSNVSKHIYEYNKSKHKFPR</sequence>
<dbReference type="InterPro" id="IPR045155">
    <property type="entry name" value="Beta-lactam_cat"/>
</dbReference>
<dbReference type="GO" id="GO:0046677">
    <property type="term" value="P:response to antibiotic"/>
    <property type="evidence" value="ECO:0007669"/>
    <property type="project" value="InterPro"/>
</dbReference>
<dbReference type="InterPro" id="IPR012338">
    <property type="entry name" value="Beta-lactam/transpept-like"/>
</dbReference>
<dbReference type="InterPro" id="IPR000871">
    <property type="entry name" value="Beta-lactam_class-A"/>
</dbReference>
<dbReference type="GO" id="GO:0008800">
    <property type="term" value="F:beta-lactamase activity"/>
    <property type="evidence" value="ECO:0007669"/>
    <property type="project" value="UniProtKB-EC"/>
</dbReference>
<accession>A0A2T0U601</accession>
<keyword evidence="6" id="KW-1185">Reference proteome</keyword>
<dbReference type="PANTHER" id="PTHR35333">
    <property type="entry name" value="BETA-LACTAMASE"/>
    <property type="match status" value="1"/>
</dbReference>
<evidence type="ECO:0000313" key="5">
    <source>
        <dbReference type="EMBL" id="PRY53341.1"/>
    </source>
</evidence>
<dbReference type="AlphaFoldDB" id="A0A2T0U601"/>
<dbReference type="RefSeq" id="WP_106292903.1">
    <property type="nucleotide sequence ID" value="NZ_PVTH01000004.1"/>
</dbReference>
<comment type="catalytic activity">
    <reaction evidence="1">
        <text>a beta-lactam + H2O = a substituted beta-amino acid</text>
        <dbReference type="Rhea" id="RHEA:20401"/>
        <dbReference type="ChEBI" id="CHEBI:15377"/>
        <dbReference type="ChEBI" id="CHEBI:35627"/>
        <dbReference type="ChEBI" id="CHEBI:140347"/>
        <dbReference type="EC" id="3.5.2.6"/>
    </reaction>
</comment>
<dbReference type="EC" id="3.5.2.6" evidence="3"/>
<evidence type="ECO:0000256" key="3">
    <source>
        <dbReference type="ARBA" id="ARBA00012865"/>
    </source>
</evidence>
<name>A0A2T0U601_9SPHI</name>
<proteinExistence type="inferred from homology"/>
<reference evidence="5 6" key="1">
    <citation type="submission" date="2018-03" db="EMBL/GenBank/DDBJ databases">
        <title>Genomic Encyclopedia of Type Strains, Phase III (KMG-III): the genomes of soil and plant-associated and newly described type strains.</title>
        <authorList>
            <person name="Whitman W."/>
        </authorList>
    </citation>
    <scope>NUCLEOTIDE SEQUENCE [LARGE SCALE GENOMIC DNA]</scope>
    <source>
        <strain evidence="5 6">CGMCC 1.9313</strain>
    </source>
</reference>
<dbReference type="SUPFAM" id="SSF56601">
    <property type="entry name" value="beta-lactamase/transpeptidase-like"/>
    <property type="match status" value="1"/>
</dbReference>
<gene>
    <name evidence="5" type="ORF">B0I27_104352</name>
</gene>
<comment type="similarity">
    <text evidence="2">Belongs to the class-A beta-lactamase family.</text>
</comment>
<feature type="domain" description="Beta-lactamase class A catalytic" evidence="4">
    <location>
        <begin position="66"/>
        <end position="290"/>
    </location>
</feature>
<dbReference type="GO" id="GO:0030655">
    <property type="term" value="P:beta-lactam antibiotic catabolic process"/>
    <property type="evidence" value="ECO:0007669"/>
    <property type="project" value="InterPro"/>
</dbReference>
<evidence type="ECO:0000313" key="6">
    <source>
        <dbReference type="Proteomes" id="UP000238034"/>
    </source>
</evidence>
<comment type="caution">
    <text evidence="5">The sequence shown here is derived from an EMBL/GenBank/DDBJ whole genome shotgun (WGS) entry which is preliminary data.</text>
</comment>
<dbReference type="Pfam" id="PF13354">
    <property type="entry name" value="Beta-lactamase2"/>
    <property type="match status" value="1"/>
</dbReference>
<evidence type="ECO:0000259" key="4">
    <source>
        <dbReference type="Pfam" id="PF13354"/>
    </source>
</evidence>
<dbReference type="Proteomes" id="UP000238034">
    <property type="component" value="Unassembled WGS sequence"/>
</dbReference>
<evidence type="ECO:0000256" key="2">
    <source>
        <dbReference type="ARBA" id="ARBA00009009"/>
    </source>
</evidence>
<protein>
    <recommendedName>
        <fullName evidence="3">beta-lactamase</fullName>
        <ecNumber evidence="3">3.5.2.6</ecNumber>
    </recommendedName>
</protein>
<organism evidence="5 6">
    <name type="scientific">Arcticibacter pallidicorallinus</name>
    <dbReference type="NCBI Taxonomy" id="1259464"/>
    <lineage>
        <taxon>Bacteria</taxon>
        <taxon>Pseudomonadati</taxon>
        <taxon>Bacteroidota</taxon>
        <taxon>Sphingobacteriia</taxon>
        <taxon>Sphingobacteriales</taxon>
        <taxon>Sphingobacteriaceae</taxon>
        <taxon>Arcticibacter</taxon>
    </lineage>
</organism>
<dbReference type="OrthoDB" id="9772863at2"/>
<evidence type="ECO:0000256" key="1">
    <source>
        <dbReference type="ARBA" id="ARBA00001526"/>
    </source>
</evidence>
<dbReference type="EMBL" id="PVTH01000004">
    <property type="protein sequence ID" value="PRY53341.1"/>
    <property type="molecule type" value="Genomic_DNA"/>
</dbReference>
<dbReference type="PANTHER" id="PTHR35333:SF3">
    <property type="entry name" value="BETA-LACTAMASE-TYPE TRANSPEPTIDASE FOLD CONTAINING PROTEIN"/>
    <property type="match status" value="1"/>
</dbReference>
<dbReference type="Gene3D" id="3.40.710.10">
    <property type="entry name" value="DD-peptidase/beta-lactamase superfamily"/>
    <property type="match status" value="1"/>
</dbReference>